<proteinExistence type="predicted"/>
<gene>
    <name evidence="1" type="ORF">NHG85_02165</name>
</gene>
<organism evidence="1 2">
    <name type="scientific">Limimaricola litoreus</name>
    <dbReference type="NCBI Taxonomy" id="2955316"/>
    <lineage>
        <taxon>Bacteria</taxon>
        <taxon>Pseudomonadati</taxon>
        <taxon>Pseudomonadota</taxon>
        <taxon>Alphaproteobacteria</taxon>
        <taxon>Rhodobacterales</taxon>
        <taxon>Paracoccaceae</taxon>
        <taxon>Limimaricola</taxon>
    </lineage>
</organism>
<evidence type="ECO:0008006" key="3">
    <source>
        <dbReference type="Google" id="ProtNLM"/>
    </source>
</evidence>
<dbReference type="EMBL" id="JAMYXC010000029">
    <property type="protein sequence ID" value="MCP1167342.1"/>
    <property type="molecule type" value="Genomic_DNA"/>
</dbReference>
<evidence type="ECO:0000313" key="1">
    <source>
        <dbReference type="EMBL" id="MCP1167342.1"/>
    </source>
</evidence>
<dbReference type="Proteomes" id="UP001139477">
    <property type="component" value="Unassembled WGS sequence"/>
</dbReference>
<reference evidence="1" key="1">
    <citation type="submission" date="2022-06" db="EMBL/GenBank/DDBJ databases">
        <title>Limimaricola sediminis sp. nov., isolated from an intertidal sediment.</title>
        <authorList>
            <person name="Shao X."/>
        </authorList>
    </citation>
    <scope>NUCLEOTIDE SEQUENCE</scope>
    <source>
        <strain evidence="1">ASW11-118</strain>
    </source>
</reference>
<name>A0A9X2FMR3_9RHOB</name>
<accession>A0A9X2FMR3</accession>
<dbReference type="AlphaFoldDB" id="A0A9X2FMR3"/>
<keyword evidence="2" id="KW-1185">Reference proteome</keyword>
<protein>
    <recommendedName>
        <fullName evidence="3">Antitoxin Xre/MbcA/ParS-like toxin-binding domain-containing protein</fullName>
    </recommendedName>
</protein>
<evidence type="ECO:0000313" key="2">
    <source>
        <dbReference type="Proteomes" id="UP001139477"/>
    </source>
</evidence>
<comment type="caution">
    <text evidence="1">The sequence shown here is derived from an EMBL/GenBank/DDBJ whole genome shotgun (WGS) entry which is preliminary data.</text>
</comment>
<sequence>MLLGMADPFPPFPTAQELIRPDGRVAIDDLLDELRLSRAELALALGLPEDALCEPSRPDTQRRLWDLIEILAQVAPWAGSLHGAYAWASTQPLPSFGGRTAADLLREDRGGAVASYVSRVTQGGYA</sequence>